<dbReference type="EMBL" id="JYDJ01000004">
    <property type="protein sequence ID" value="KRX50652.1"/>
    <property type="molecule type" value="Genomic_DNA"/>
</dbReference>
<comment type="caution">
    <text evidence="1">The sequence shown here is derived from an EMBL/GenBank/DDBJ whole genome shotgun (WGS) entry which is preliminary data.</text>
</comment>
<dbReference type="AlphaFoldDB" id="A0A0V0UGS5"/>
<dbReference type="OrthoDB" id="10395498at2759"/>
<sequence length="130" mass="14775">MLGRAKLLERYYGLVCLSDVSGTIVRQHSRRSLLSCAITDTLGVLPIFFRIPRGIRNGEPPGYVHFTLLIVSEQLRPIYYIFGETCLCGKLQNFMGNRLGRFRENHVYESFGSSHNMLESCQSVATSKRN</sequence>
<reference evidence="1 2" key="1">
    <citation type="submission" date="2015-01" db="EMBL/GenBank/DDBJ databases">
        <title>Evolution of Trichinella species and genotypes.</title>
        <authorList>
            <person name="Korhonen P.K."/>
            <person name="Edoardo P."/>
            <person name="Giuseppe L.R."/>
            <person name="Gasser R.B."/>
        </authorList>
    </citation>
    <scope>NUCLEOTIDE SEQUENCE [LARGE SCALE GENOMIC DNA]</scope>
    <source>
        <strain evidence="1">ISS417</strain>
    </source>
</reference>
<proteinExistence type="predicted"/>
<evidence type="ECO:0000313" key="2">
    <source>
        <dbReference type="Proteomes" id="UP000055048"/>
    </source>
</evidence>
<organism evidence="1 2">
    <name type="scientific">Trichinella murrelli</name>
    <dbReference type="NCBI Taxonomy" id="144512"/>
    <lineage>
        <taxon>Eukaryota</taxon>
        <taxon>Metazoa</taxon>
        <taxon>Ecdysozoa</taxon>
        <taxon>Nematoda</taxon>
        <taxon>Enoplea</taxon>
        <taxon>Dorylaimia</taxon>
        <taxon>Trichinellida</taxon>
        <taxon>Trichinellidae</taxon>
        <taxon>Trichinella</taxon>
    </lineage>
</organism>
<name>A0A0V0UGS5_9BILA</name>
<dbReference type="Proteomes" id="UP000055048">
    <property type="component" value="Unassembled WGS sequence"/>
</dbReference>
<accession>A0A0V0UGS5</accession>
<evidence type="ECO:0000313" key="1">
    <source>
        <dbReference type="EMBL" id="KRX50652.1"/>
    </source>
</evidence>
<protein>
    <submittedName>
        <fullName evidence="1">Uncharacterized protein</fullName>
    </submittedName>
</protein>
<keyword evidence="2" id="KW-1185">Reference proteome</keyword>
<gene>
    <name evidence="1" type="ORF">T05_8338</name>
</gene>